<reference evidence="1 2" key="1">
    <citation type="submission" date="2021-06" db="EMBL/GenBank/DDBJ databases">
        <authorList>
            <person name="Palmer J.M."/>
        </authorList>
    </citation>
    <scope>NUCLEOTIDE SEQUENCE [LARGE SCALE GENOMIC DNA]</scope>
    <source>
        <strain evidence="1 2">AS_MEX2019</strain>
        <tissue evidence="1">Muscle</tissue>
    </source>
</reference>
<keyword evidence="2" id="KW-1185">Reference proteome</keyword>
<dbReference type="EMBL" id="JAHRIP010063183">
    <property type="protein sequence ID" value="MEQ2305457.1"/>
    <property type="molecule type" value="Genomic_DNA"/>
</dbReference>
<comment type="caution">
    <text evidence="1">The sequence shown here is derived from an EMBL/GenBank/DDBJ whole genome shotgun (WGS) entry which is preliminary data.</text>
</comment>
<name>A0ABV0ZGU2_9TELE</name>
<gene>
    <name evidence="1" type="ORF">AMECASPLE_038034</name>
</gene>
<protein>
    <submittedName>
        <fullName evidence="1">Uncharacterized protein</fullName>
    </submittedName>
</protein>
<organism evidence="1 2">
    <name type="scientific">Ameca splendens</name>
    <dbReference type="NCBI Taxonomy" id="208324"/>
    <lineage>
        <taxon>Eukaryota</taxon>
        <taxon>Metazoa</taxon>
        <taxon>Chordata</taxon>
        <taxon>Craniata</taxon>
        <taxon>Vertebrata</taxon>
        <taxon>Euteleostomi</taxon>
        <taxon>Actinopterygii</taxon>
        <taxon>Neopterygii</taxon>
        <taxon>Teleostei</taxon>
        <taxon>Neoteleostei</taxon>
        <taxon>Acanthomorphata</taxon>
        <taxon>Ovalentaria</taxon>
        <taxon>Atherinomorphae</taxon>
        <taxon>Cyprinodontiformes</taxon>
        <taxon>Goodeidae</taxon>
        <taxon>Ameca</taxon>
    </lineage>
</organism>
<evidence type="ECO:0000313" key="2">
    <source>
        <dbReference type="Proteomes" id="UP001469553"/>
    </source>
</evidence>
<evidence type="ECO:0000313" key="1">
    <source>
        <dbReference type="EMBL" id="MEQ2305457.1"/>
    </source>
</evidence>
<sequence length="89" mass="9755">MDIQVNQQMKSHRIKHVLHQQTGQVLAVLALDRGDKSLSTPEDSLPVGKLGTSLSRPCHTLPCRLSLIGLAPWRMQPTSVTTREASTVS</sequence>
<accession>A0ABV0ZGU2</accession>
<proteinExistence type="predicted"/>
<dbReference type="Proteomes" id="UP001469553">
    <property type="component" value="Unassembled WGS sequence"/>
</dbReference>